<dbReference type="Proteomes" id="UP000000391">
    <property type="component" value="Chromosome"/>
</dbReference>
<dbReference type="GO" id="GO:0000287">
    <property type="term" value="F:magnesium ion binding"/>
    <property type="evidence" value="ECO:0007669"/>
    <property type="project" value="InterPro"/>
</dbReference>
<keyword evidence="1 3" id="KW-0808">Transferase</keyword>
<dbReference type="PANTHER" id="PTHR43007:SF1">
    <property type="entry name" value="2-PHOSPHO-L-LACTATE TRANSFERASE"/>
    <property type="match status" value="1"/>
</dbReference>
<comment type="subunit">
    <text evidence="3">Homodimer.</text>
</comment>
<dbReference type="NCBIfam" id="TIGR01819">
    <property type="entry name" value="F420_cofD"/>
    <property type="match status" value="1"/>
</dbReference>
<organism evidence="4 5">
    <name type="scientific">Methanohalobium evestigatum (strain ATCC BAA-1072 / DSM 3721 / NBRC 107634 / OCM 161 / Z-7303)</name>
    <dbReference type="NCBI Taxonomy" id="644295"/>
    <lineage>
        <taxon>Archaea</taxon>
        <taxon>Methanobacteriati</taxon>
        <taxon>Methanobacteriota</taxon>
        <taxon>Stenosarchaea group</taxon>
        <taxon>Methanomicrobia</taxon>
        <taxon>Methanosarcinales</taxon>
        <taxon>Methanosarcinaceae</taxon>
        <taxon>Methanohalobium</taxon>
    </lineage>
</organism>
<evidence type="ECO:0000313" key="4">
    <source>
        <dbReference type="EMBL" id="ADI73417.1"/>
    </source>
</evidence>
<dbReference type="InterPro" id="IPR002882">
    <property type="entry name" value="CofD"/>
</dbReference>
<dbReference type="OrthoDB" id="59563at2157"/>
<dbReference type="Gene3D" id="3.40.50.10680">
    <property type="entry name" value="CofD-like domains"/>
    <property type="match status" value="1"/>
</dbReference>
<dbReference type="Pfam" id="PF01933">
    <property type="entry name" value="CofD"/>
    <property type="match status" value="1"/>
</dbReference>
<accession>D7E875</accession>
<name>D7E875_METEZ</name>
<dbReference type="CDD" id="cd07186">
    <property type="entry name" value="CofD_like"/>
    <property type="match status" value="1"/>
</dbReference>
<dbReference type="InterPro" id="IPR010115">
    <property type="entry name" value="FbiA/CofD"/>
</dbReference>
<dbReference type="GO" id="GO:0052645">
    <property type="term" value="P:F420-0 metabolic process"/>
    <property type="evidence" value="ECO:0007669"/>
    <property type="project" value="UniProtKB-UniRule"/>
</dbReference>
<dbReference type="HAMAP" id="MF_01257">
    <property type="entry name" value="CofD"/>
    <property type="match status" value="1"/>
</dbReference>
<dbReference type="Gene3D" id="1.10.8.240">
    <property type="entry name" value="CofD-like domain"/>
    <property type="match status" value="1"/>
</dbReference>
<gene>
    <name evidence="3" type="primary">cofD</name>
    <name evidence="4" type="ordered locus">Metev_0504</name>
</gene>
<proteinExistence type="inferred from homology"/>
<comment type="pathway">
    <text evidence="3">Cofactor biosynthesis; coenzyme F420 biosynthesis.</text>
</comment>
<sequence length="308" mass="34094">MIVLSGGTGTPKLLNGLRNIIPEEDITVVVNTGEDIRISGNLISPDVDTVLYLFSDKLDTDKWWGVANDTFTTHETMKTNGYDEGMMLGDIDRATHIMRSEYLRNGDILTQATSKLANNFGIRANILPMSDDTATTIIKTPSGNLHFQDFWIKEKGELDVYDVFIDGISNASISPAVLDAFENEDEVLIGPSNPITSIGPILSLPTMKEILKDKKVVAVSPIIGHEPVSGPIAKLMHANDMEVSSIGVAKCYKEFLNAFIIDKTDHFKETDFKNEGIECYIKYADTLMKSTDISINLAKQIRKIFDEI</sequence>
<dbReference type="AlphaFoldDB" id="D7E875"/>
<protein>
    <recommendedName>
        <fullName evidence="3">2-phospho-L-lactate transferase</fullName>
        <ecNumber evidence="3">2.7.8.28</ecNumber>
    </recommendedName>
    <alternativeName>
        <fullName evidence="3">EPPG:FO PEP transferase</fullName>
    </alternativeName>
</protein>
<evidence type="ECO:0000256" key="2">
    <source>
        <dbReference type="ARBA" id="ARBA00022842"/>
    </source>
</evidence>
<reference evidence="4 5" key="1">
    <citation type="submission" date="2010-06" db="EMBL/GenBank/DDBJ databases">
        <title>Complete sequence chromosome of Methanohalobium evestigatum Z-7303.</title>
        <authorList>
            <consortium name="US DOE Joint Genome Institute"/>
            <person name="Lucas S."/>
            <person name="Copeland A."/>
            <person name="Lapidus A."/>
            <person name="Cheng J.-F."/>
            <person name="Bruce D."/>
            <person name="Goodwin L."/>
            <person name="Pitluck S."/>
            <person name="Saunders E."/>
            <person name="Detter J.C."/>
            <person name="Han C."/>
            <person name="Tapia R."/>
            <person name="Land M."/>
            <person name="Hauser L."/>
            <person name="Kyrpides N."/>
            <person name="Mikhailova N."/>
            <person name="Sieprawska-Lupa M."/>
            <person name="Whitman W.B."/>
            <person name="Anderson I."/>
            <person name="Woyke T."/>
        </authorList>
    </citation>
    <scope>NUCLEOTIDE SEQUENCE [LARGE SCALE GENOMIC DNA]</scope>
    <source>
        <strain evidence="5">ATCC BAA-1072 / DSM 3721 / NBRC 107634 / OCM 161 / Z-7303</strain>
    </source>
</reference>
<dbReference type="UniPathway" id="UPA00071"/>
<dbReference type="PANTHER" id="PTHR43007">
    <property type="entry name" value="2-PHOSPHO-L-LACTATE TRANSFERASE"/>
    <property type="match status" value="1"/>
</dbReference>
<keyword evidence="5" id="KW-1185">Reference proteome</keyword>
<dbReference type="RefSeq" id="WP_013193985.1">
    <property type="nucleotide sequence ID" value="NC_014253.1"/>
</dbReference>
<dbReference type="GO" id="GO:0043743">
    <property type="term" value="F:LPPG:FO 2-phospho-L-lactate transferase activity"/>
    <property type="evidence" value="ECO:0007669"/>
    <property type="project" value="UniProtKB-EC"/>
</dbReference>
<evidence type="ECO:0000256" key="3">
    <source>
        <dbReference type="HAMAP-Rule" id="MF_01257"/>
    </source>
</evidence>
<dbReference type="GeneID" id="9346124"/>
<feature type="binding site" evidence="3">
    <location>
        <position position="48"/>
    </location>
    <ligand>
        <name>7,8-didemethyl-8-hydroxy-5-deazariboflavin</name>
        <dbReference type="ChEBI" id="CHEBI:59904"/>
    </ligand>
</feature>
<dbReference type="InterPro" id="IPR038136">
    <property type="entry name" value="CofD-like_dom_sf"/>
</dbReference>
<comment type="function">
    <text evidence="3">Catalyzes the transfer of the 2-phospholactate moiety from (2S)-lactyl-2-diphospho-5'-guanosine to 7,8-didemethyl-8-hydroxy-5-deazariboflavin (FO) with the formation of oxidized coenzyme F420-0 and GMP.</text>
</comment>
<comment type="similarity">
    <text evidence="3">Belongs to the CofD family.</text>
</comment>
<dbReference type="EMBL" id="CP002069">
    <property type="protein sequence ID" value="ADI73417.1"/>
    <property type="molecule type" value="Genomic_DNA"/>
</dbReference>
<dbReference type="SUPFAM" id="SSF142338">
    <property type="entry name" value="CofD-like"/>
    <property type="match status" value="1"/>
</dbReference>
<comment type="caution">
    <text evidence="3">Lacks conserved residue(s) required for the propagation of feature annotation.</text>
</comment>
<evidence type="ECO:0000256" key="1">
    <source>
        <dbReference type="ARBA" id="ARBA00022679"/>
    </source>
</evidence>
<dbReference type="HOGENOM" id="CLU_055795_1_0_2"/>
<dbReference type="STRING" id="644295.Metev_0504"/>
<comment type="cofactor">
    <cofactor evidence="3">
        <name>Mg(2+)</name>
        <dbReference type="ChEBI" id="CHEBI:18420"/>
    </cofactor>
</comment>
<keyword evidence="2 3" id="KW-0460">Magnesium</keyword>
<dbReference type="EC" id="2.7.8.28" evidence="3"/>
<comment type="catalytic activity">
    <reaction evidence="3">
        <text>(2S)-lactyl-2-diphospho-5'-guanosine + 7,8-didemethyl-8-hydroxy-5-deazariboflavin = oxidized coenzyme F420-0 + GMP + H(+)</text>
        <dbReference type="Rhea" id="RHEA:63444"/>
        <dbReference type="ChEBI" id="CHEBI:15378"/>
        <dbReference type="ChEBI" id="CHEBI:58115"/>
        <dbReference type="ChEBI" id="CHEBI:59435"/>
        <dbReference type="ChEBI" id="CHEBI:59904"/>
        <dbReference type="ChEBI" id="CHEBI:59907"/>
        <dbReference type="EC" id="2.7.8.28"/>
    </reaction>
</comment>
<dbReference type="KEGG" id="mev:Metev_0504"/>
<evidence type="ECO:0000313" key="5">
    <source>
        <dbReference type="Proteomes" id="UP000000391"/>
    </source>
</evidence>